<reference evidence="1" key="2">
    <citation type="submission" date="2020-11" db="EMBL/GenBank/DDBJ databases">
        <authorList>
            <person name="McCartney M.A."/>
            <person name="Auch B."/>
            <person name="Kono T."/>
            <person name="Mallez S."/>
            <person name="Becker A."/>
            <person name="Gohl D.M."/>
            <person name="Silverstein K.A.T."/>
            <person name="Koren S."/>
            <person name="Bechman K.B."/>
            <person name="Herman A."/>
            <person name="Abrahante J.E."/>
            <person name="Garbe J."/>
        </authorList>
    </citation>
    <scope>NUCLEOTIDE SEQUENCE</scope>
    <source>
        <strain evidence="1">Duluth1</strain>
        <tissue evidence="1">Whole animal</tissue>
    </source>
</reference>
<protein>
    <submittedName>
        <fullName evidence="1">Uncharacterized protein</fullName>
    </submittedName>
</protein>
<organism evidence="1 2">
    <name type="scientific">Dreissena polymorpha</name>
    <name type="common">Zebra mussel</name>
    <name type="synonym">Mytilus polymorpha</name>
    <dbReference type="NCBI Taxonomy" id="45954"/>
    <lineage>
        <taxon>Eukaryota</taxon>
        <taxon>Metazoa</taxon>
        <taxon>Spiralia</taxon>
        <taxon>Lophotrochozoa</taxon>
        <taxon>Mollusca</taxon>
        <taxon>Bivalvia</taxon>
        <taxon>Autobranchia</taxon>
        <taxon>Heteroconchia</taxon>
        <taxon>Euheterodonta</taxon>
        <taxon>Imparidentia</taxon>
        <taxon>Neoheterodontei</taxon>
        <taxon>Myida</taxon>
        <taxon>Dreissenoidea</taxon>
        <taxon>Dreissenidae</taxon>
        <taxon>Dreissena</taxon>
    </lineage>
</organism>
<dbReference type="Proteomes" id="UP000828390">
    <property type="component" value="Unassembled WGS sequence"/>
</dbReference>
<evidence type="ECO:0000313" key="1">
    <source>
        <dbReference type="EMBL" id="KAH3838913.1"/>
    </source>
</evidence>
<accession>A0A9D4KFH9</accession>
<dbReference type="EMBL" id="JAIWYP010000004">
    <property type="protein sequence ID" value="KAH3838913.1"/>
    <property type="molecule type" value="Genomic_DNA"/>
</dbReference>
<reference evidence="1" key="1">
    <citation type="journal article" date="2019" name="bioRxiv">
        <title>The Genome of the Zebra Mussel, Dreissena polymorpha: A Resource for Invasive Species Research.</title>
        <authorList>
            <person name="McCartney M.A."/>
            <person name="Auch B."/>
            <person name="Kono T."/>
            <person name="Mallez S."/>
            <person name="Zhang Y."/>
            <person name="Obille A."/>
            <person name="Becker A."/>
            <person name="Abrahante J.E."/>
            <person name="Garbe J."/>
            <person name="Badalamenti J.P."/>
            <person name="Herman A."/>
            <person name="Mangelson H."/>
            <person name="Liachko I."/>
            <person name="Sullivan S."/>
            <person name="Sone E.D."/>
            <person name="Koren S."/>
            <person name="Silverstein K.A.T."/>
            <person name="Beckman K.B."/>
            <person name="Gohl D.M."/>
        </authorList>
    </citation>
    <scope>NUCLEOTIDE SEQUENCE</scope>
    <source>
        <strain evidence="1">Duluth1</strain>
        <tissue evidence="1">Whole animal</tissue>
    </source>
</reference>
<name>A0A9D4KFH9_DREPO</name>
<sequence>MEDKQSRRNKRTKRNLENIERTEYDDDCIYHQNPELRSDVQRRECLVRIPSVVDEIKFAKGDYKHIYIPCRDFLSKKRRTNFCTVLKAASRVYRELRTR</sequence>
<dbReference type="AlphaFoldDB" id="A0A9D4KFH9"/>
<gene>
    <name evidence="1" type="ORF">DPMN_112330</name>
</gene>
<proteinExistence type="predicted"/>
<keyword evidence="2" id="KW-1185">Reference proteome</keyword>
<comment type="caution">
    <text evidence="1">The sequence shown here is derived from an EMBL/GenBank/DDBJ whole genome shotgun (WGS) entry which is preliminary data.</text>
</comment>
<evidence type="ECO:0000313" key="2">
    <source>
        <dbReference type="Proteomes" id="UP000828390"/>
    </source>
</evidence>